<reference evidence="1 2" key="1">
    <citation type="journal article" date="2015" name="Fungal Genet. Biol.">
        <title>Evolution of novel wood decay mechanisms in Agaricales revealed by the genome sequences of Fistulina hepatica and Cylindrobasidium torrendii.</title>
        <authorList>
            <person name="Floudas D."/>
            <person name="Held B.W."/>
            <person name="Riley R."/>
            <person name="Nagy L.G."/>
            <person name="Koehler G."/>
            <person name="Ransdell A.S."/>
            <person name="Younus H."/>
            <person name="Chow J."/>
            <person name="Chiniquy J."/>
            <person name="Lipzen A."/>
            <person name="Tritt A."/>
            <person name="Sun H."/>
            <person name="Haridas S."/>
            <person name="LaButti K."/>
            <person name="Ohm R.A."/>
            <person name="Kues U."/>
            <person name="Blanchette R.A."/>
            <person name="Grigoriev I.V."/>
            <person name="Minto R.E."/>
            <person name="Hibbett D.S."/>
        </authorList>
    </citation>
    <scope>NUCLEOTIDE SEQUENCE [LARGE SCALE GENOMIC DNA]</scope>
    <source>
        <strain evidence="1 2">FP15055 ss-10</strain>
    </source>
</reference>
<dbReference type="Proteomes" id="UP000054007">
    <property type="component" value="Unassembled WGS sequence"/>
</dbReference>
<evidence type="ECO:0000313" key="2">
    <source>
        <dbReference type="Proteomes" id="UP000054007"/>
    </source>
</evidence>
<keyword evidence="2" id="KW-1185">Reference proteome</keyword>
<proteinExistence type="predicted"/>
<dbReference type="EMBL" id="KN880806">
    <property type="protein sequence ID" value="KIY62246.1"/>
    <property type="molecule type" value="Genomic_DNA"/>
</dbReference>
<organism evidence="1 2">
    <name type="scientific">Cylindrobasidium torrendii FP15055 ss-10</name>
    <dbReference type="NCBI Taxonomy" id="1314674"/>
    <lineage>
        <taxon>Eukaryota</taxon>
        <taxon>Fungi</taxon>
        <taxon>Dikarya</taxon>
        <taxon>Basidiomycota</taxon>
        <taxon>Agaricomycotina</taxon>
        <taxon>Agaricomycetes</taxon>
        <taxon>Agaricomycetidae</taxon>
        <taxon>Agaricales</taxon>
        <taxon>Marasmiineae</taxon>
        <taxon>Physalacriaceae</taxon>
        <taxon>Cylindrobasidium</taxon>
    </lineage>
</organism>
<accession>A0A0D7AYB0</accession>
<protein>
    <submittedName>
        <fullName evidence="1">Uncharacterized protein</fullName>
    </submittedName>
</protein>
<sequence>MPADFHPPFVGPHQWMSRYTCILDSEALELNIDSTMPPFDADLKCYPDDAEKYADDPTHFAQYISKAEDGETDSAPFYHMPDNSDVGGTNTQYADGPSTPQDYLDYRPALYPCPSVSSTFTTPTTSSTSTPTRPSVTPTDISTDLALWACRTPACLLSVCELPEREEDDAADGDLALFPAPPTFSSFAPMLFLPRTYTKRQTYGRDLDPLNYDHAVRISVDQWLTICVDSVDGSVALTTENRRKEFFVDKFDAVHSAEEWILDSDDVPAGVKWFHGHERWLIMREVAGYVRAKVTHAPS</sequence>
<gene>
    <name evidence="1" type="ORF">CYLTODRAFT_494770</name>
</gene>
<dbReference type="OrthoDB" id="3114816at2759"/>
<dbReference type="AlphaFoldDB" id="A0A0D7AYB0"/>
<evidence type="ECO:0000313" key="1">
    <source>
        <dbReference type="EMBL" id="KIY62246.1"/>
    </source>
</evidence>
<name>A0A0D7AYB0_9AGAR</name>